<evidence type="ECO:0000259" key="18">
    <source>
        <dbReference type="PROSITE" id="PS50113"/>
    </source>
</evidence>
<dbReference type="Pfam" id="PF00512">
    <property type="entry name" value="HisKA"/>
    <property type="match status" value="1"/>
</dbReference>
<dbReference type="GO" id="GO:0005886">
    <property type="term" value="C:plasma membrane"/>
    <property type="evidence" value="ECO:0007669"/>
    <property type="project" value="UniProtKB-SubCell"/>
</dbReference>
<feature type="domain" description="Histidine kinase" evidence="16">
    <location>
        <begin position="725"/>
        <end position="944"/>
    </location>
</feature>
<feature type="domain" description="PAS" evidence="17">
    <location>
        <begin position="464"/>
        <end position="537"/>
    </location>
</feature>
<dbReference type="PROSITE" id="PS50113">
    <property type="entry name" value="PAC"/>
    <property type="match status" value="2"/>
</dbReference>
<feature type="domain" description="CHASE" evidence="19">
    <location>
        <begin position="140"/>
        <end position="293"/>
    </location>
</feature>
<evidence type="ECO:0000256" key="1">
    <source>
        <dbReference type="ARBA" id="ARBA00000085"/>
    </source>
</evidence>
<dbReference type="AlphaFoldDB" id="A0A7W6H1W6"/>
<evidence type="ECO:0000256" key="5">
    <source>
        <dbReference type="ARBA" id="ARBA00022475"/>
    </source>
</evidence>
<dbReference type="Gene3D" id="3.30.450.20">
    <property type="entry name" value="PAS domain"/>
    <property type="match status" value="3"/>
</dbReference>
<dbReference type="Proteomes" id="UP000530268">
    <property type="component" value="Unassembled WGS sequence"/>
</dbReference>
<keyword evidence="21" id="KW-1185">Reference proteome</keyword>
<evidence type="ECO:0000256" key="2">
    <source>
        <dbReference type="ARBA" id="ARBA00004236"/>
    </source>
</evidence>
<evidence type="ECO:0000313" key="21">
    <source>
        <dbReference type="Proteomes" id="UP000530268"/>
    </source>
</evidence>
<dbReference type="PRINTS" id="PR00344">
    <property type="entry name" value="BCTRLSENSOR"/>
</dbReference>
<keyword evidence="8 15" id="KW-0812">Transmembrane</keyword>
<evidence type="ECO:0000313" key="20">
    <source>
        <dbReference type="EMBL" id="MBB3995178.1"/>
    </source>
</evidence>
<sequence length="953" mass="104894">MADFVTGVTWKRAALLFLCVIVTSFLIYVTAQSQSSRSNAVFDTITYDSRAALVARIGQIERTLDGAAGLVDVADRVSHDEWHAYIAALSVEDKMPGMMGISLIEPMKNGVQVSNRPILPAGLLDAEEIYPKPIPDVAAPNDSFVVTVIEPHEVNGSVLGLDIAFEENRRKAAIKARDTGRIVISDPITLVQNGKKRAGFIALRPLYGDESSAQDVQARREDFRGWVAMAFDDELFVDLSGGQGSSFNLEVIGLQIAADDRRIFTSSPDAAVDQAKVQTTDVIEVLGRKWALTWYSTPEFEKGQRSISIWVIAIFGGIITLVIAQQSLANQRYTSEIAKEVELRTREVVSLAEQSKAIIDNALISLVMVCDNGRILSANPKFCSLFERDESDLVGHNFSDILSGAEYGDGVNAVLKQCTTPSGKKLQLKIQSSSWMGPRGNKRHVVMVDDITLEHTAVTELRENERRFNFALNAAEAGVFDVDLNTGFSVVSPSWYALLEIDPETFEGNPQVEFLKRVHPDDIADVMEADKNCILGKTSHAASEFRVSLPSGEWRWLRASAAVATRDSDGRATRFIGVQTDVTALRSTQDELDKSRLHFQHIVENAPVPLALLDREGNFLKVSQALVSSSGYSEEEFMAMDFRTVMHEHDLGDLLEATSRQLEGTQRNYRNERRFRLKNGQMIWVSVSISVAKIDELGNLFFIAQLIDVNDRREAERNKREFFANMSHELRTPLTSVKGSISLVLGTMRDQLPANAAKLLDIAQGNSERLNGLVNDFLDLEKISTGNMPFSYEHSDIREIAREAGNLIEPMANANGVEIAVSLDHEVAMAWTDANRLSQVLTNLLSNAVKFSEKGSKVDMFVEQTLHEVQVSVKDTGAGIPLSYQSRIFEPFSQSNSVETRSKGGTGLGLSIAKSLTEGMGGRISFVSGEGQGTVFTISIPNDFVPEKVASIG</sequence>
<evidence type="ECO:0000256" key="13">
    <source>
        <dbReference type="ARBA" id="ARBA00023012"/>
    </source>
</evidence>
<dbReference type="SUPFAM" id="SSF55785">
    <property type="entry name" value="PYP-like sensor domain (PAS domain)"/>
    <property type="match status" value="3"/>
</dbReference>
<dbReference type="InterPro" id="IPR000014">
    <property type="entry name" value="PAS"/>
</dbReference>
<evidence type="ECO:0000256" key="9">
    <source>
        <dbReference type="ARBA" id="ARBA00022741"/>
    </source>
</evidence>
<evidence type="ECO:0000256" key="8">
    <source>
        <dbReference type="ARBA" id="ARBA00022692"/>
    </source>
</evidence>
<dbReference type="SUPFAM" id="SSF55874">
    <property type="entry name" value="ATPase domain of HSP90 chaperone/DNA topoisomerase II/histidine kinase"/>
    <property type="match status" value="1"/>
</dbReference>
<dbReference type="Pfam" id="PF03924">
    <property type="entry name" value="CHASE"/>
    <property type="match status" value="1"/>
</dbReference>
<feature type="transmembrane region" description="Helical" evidence="15">
    <location>
        <begin position="12"/>
        <end position="31"/>
    </location>
</feature>
<keyword evidence="5" id="KW-1003">Cell membrane</keyword>
<evidence type="ECO:0000259" key="17">
    <source>
        <dbReference type="PROSITE" id="PS50112"/>
    </source>
</evidence>
<dbReference type="InterPro" id="IPR035965">
    <property type="entry name" value="PAS-like_dom_sf"/>
</dbReference>
<dbReference type="GO" id="GO:0005524">
    <property type="term" value="F:ATP binding"/>
    <property type="evidence" value="ECO:0007669"/>
    <property type="project" value="UniProtKB-KW"/>
</dbReference>
<dbReference type="Pfam" id="PF08447">
    <property type="entry name" value="PAS_3"/>
    <property type="match status" value="2"/>
</dbReference>
<dbReference type="Pfam" id="PF02518">
    <property type="entry name" value="HATPase_c"/>
    <property type="match status" value="1"/>
</dbReference>
<dbReference type="InterPro" id="IPR001610">
    <property type="entry name" value="PAC"/>
</dbReference>
<dbReference type="SUPFAM" id="SSF47384">
    <property type="entry name" value="Homodimeric domain of signal transducing histidine kinase"/>
    <property type="match status" value="1"/>
</dbReference>
<name>A0A7W6H1W6_9RHOB</name>
<feature type="domain" description="PAS" evidence="17">
    <location>
        <begin position="595"/>
        <end position="665"/>
    </location>
</feature>
<dbReference type="InterPro" id="IPR006189">
    <property type="entry name" value="CHASE_dom"/>
</dbReference>
<dbReference type="CDD" id="cd16922">
    <property type="entry name" value="HATPase_EvgS-ArcB-TorS-like"/>
    <property type="match status" value="1"/>
</dbReference>
<evidence type="ECO:0000259" key="16">
    <source>
        <dbReference type="PROSITE" id="PS50109"/>
    </source>
</evidence>
<dbReference type="PANTHER" id="PTHR43047">
    <property type="entry name" value="TWO-COMPONENT HISTIDINE PROTEIN KINASE"/>
    <property type="match status" value="1"/>
</dbReference>
<dbReference type="FunFam" id="3.30.565.10:FF:000023">
    <property type="entry name" value="PAS domain-containing sensor histidine kinase"/>
    <property type="match status" value="1"/>
</dbReference>
<keyword evidence="11" id="KW-0067">ATP-binding</keyword>
<dbReference type="Gene3D" id="3.30.565.10">
    <property type="entry name" value="Histidine kinase-like ATPase, C-terminal domain"/>
    <property type="match status" value="1"/>
</dbReference>
<dbReference type="GO" id="GO:0045121">
    <property type="term" value="C:membrane raft"/>
    <property type="evidence" value="ECO:0007669"/>
    <property type="project" value="UniProtKB-SubCell"/>
</dbReference>
<evidence type="ECO:0000256" key="6">
    <source>
        <dbReference type="ARBA" id="ARBA00022553"/>
    </source>
</evidence>
<keyword evidence="13" id="KW-0902">Two-component regulatory system</keyword>
<dbReference type="InterPro" id="IPR042240">
    <property type="entry name" value="CHASE_sf"/>
</dbReference>
<comment type="catalytic activity">
    <reaction evidence="1">
        <text>ATP + protein L-histidine = ADP + protein N-phospho-L-histidine.</text>
        <dbReference type="EC" id="2.7.13.3"/>
    </reaction>
</comment>
<dbReference type="InterPro" id="IPR013655">
    <property type="entry name" value="PAS_fold_3"/>
</dbReference>
<dbReference type="InterPro" id="IPR003594">
    <property type="entry name" value="HATPase_dom"/>
</dbReference>
<keyword evidence="12 15" id="KW-1133">Transmembrane helix</keyword>
<keyword evidence="10" id="KW-0418">Kinase</keyword>
<dbReference type="InterPro" id="IPR000700">
    <property type="entry name" value="PAS-assoc_C"/>
</dbReference>
<gene>
    <name evidence="20" type="ORF">GGR95_002829</name>
</gene>
<dbReference type="SMART" id="SM00086">
    <property type="entry name" value="PAC"/>
    <property type="match status" value="2"/>
</dbReference>
<dbReference type="InterPro" id="IPR004358">
    <property type="entry name" value="Sig_transdc_His_kin-like_C"/>
</dbReference>
<evidence type="ECO:0000256" key="7">
    <source>
        <dbReference type="ARBA" id="ARBA00022679"/>
    </source>
</evidence>
<keyword evidence="6" id="KW-0597">Phosphoprotein</keyword>
<dbReference type="InterPro" id="IPR005467">
    <property type="entry name" value="His_kinase_dom"/>
</dbReference>
<dbReference type="PANTHER" id="PTHR43047:SF72">
    <property type="entry name" value="OSMOSENSING HISTIDINE PROTEIN KINASE SLN1"/>
    <property type="match status" value="1"/>
</dbReference>
<dbReference type="NCBIfam" id="TIGR00229">
    <property type="entry name" value="sensory_box"/>
    <property type="match status" value="2"/>
</dbReference>
<feature type="domain" description="PAC" evidence="18">
    <location>
        <begin position="669"/>
        <end position="721"/>
    </location>
</feature>
<protein>
    <recommendedName>
        <fullName evidence="4">histidine kinase</fullName>
        <ecNumber evidence="4">2.7.13.3</ecNumber>
    </recommendedName>
</protein>
<keyword evidence="9" id="KW-0547">Nucleotide-binding</keyword>
<evidence type="ECO:0000256" key="4">
    <source>
        <dbReference type="ARBA" id="ARBA00012438"/>
    </source>
</evidence>
<comment type="subcellular location">
    <subcellularLocation>
        <location evidence="2">Cell membrane</location>
    </subcellularLocation>
    <subcellularLocation>
        <location evidence="3">Membrane raft</location>
        <topology evidence="3">Multi-pass membrane protein</topology>
    </subcellularLocation>
</comment>
<organism evidence="20 21">
    <name type="scientific">Sulfitobacter undariae</name>
    <dbReference type="NCBI Taxonomy" id="1563671"/>
    <lineage>
        <taxon>Bacteria</taxon>
        <taxon>Pseudomonadati</taxon>
        <taxon>Pseudomonadota</taxon>
        <taxon>Alphaproteobacteria</taxon>
        <taxon>Rhodobacterales</taxon>
        <taxon>Roseobacteraceae</taxon>
        <taxon>Sulfitobacter</taxon>
    </lineage>
</organism>
<dbReference type="SMART" id="SM00388">
    <property type="entry name" value="HisKA"/>
    <property type="match status" value="1"/>
</dbReference>
<dbReference type="Gene3D" id="3.30.450.350">
    <property type="entry name" value="CHASE domain"/>
    <property type="match status" value="1"/>
</dbReference>
<dbReference type="FunFam" id="1.10.287.130:FF:000001">
    <property type="entry name" value="Two-component sensor histidine kinase"/>
    <property type="match status" value="1"/>
</dbReference>
<dbReference type="EC" id="2.7.13.3" evidence="4"/>
<dbReference type="SMART" id="SM00091">
    <property type="entry name" value="PAS"/>
    <property type="match status" value="3"/>
</dbReference>
<dbReference type="PROSITE" id="PS50839">
    <property type="entry name" value="CHASE"/>
    <property type="match status" value="1"/>
</dbReference>
<accession>A0A7W6H1W6</accession>
<comment type="caution">
    <text evidence="20">The sequence shown here is derived from an EMBL/GenBank/DDBJ whole genome shotgun (WGS) entry which is preliminary data.</text>
</comment>
<keyword evidence="14 15" id="KW-0472">Membrane</keyword>
<dbReference type="RefSeq" id="WP_184566846.1">
    <property type="nucleotide sequence ID" value="NZ_JACIEI010000011.1"/>
</dbReference>
<reference evidence="20 21" key="1">
    <citation type="submission" date="2020-08" db="EMBL/GenBank/DDBJ databases">
        <title>Genomic Encyclopedia of Type Strains, Phase IV (KMG-IV): sequencing the most valuable type-strain genomes for metagenomic binning, comparative biology and taxonomic classification.</title>
        <authorList>
            <person name="Goeker M."/>
        </authorList>
    </citation>
    <scope>NUCLEOTIDE SEQUENCE [LARGE SCALE GENOMIC DNA]</scope>
    <source>
        <strain evidence="20 21">DSM 102234</strain>
    </source>
</reference>
<dbReference type="Pfam" id="PF13188">
    <property type="entry name" value="PAS_8"/>
    <property type="match status" value="1"/>
</dbReference>
<dbReference type="InterPro" id="IPR036890">
    <property type="entry name" value="HATPase_C_sf"/>
</dbReference>
<dbReference type="SMART" id="SM00387">
    <property type="entry name" value="HATPase_c"/>
    <property type="match status" value="1"/>
</dbReference>
<dbReference type="CDD" id="cd00082">
    <property type="entry name" value="HisKA"/>
    <property type="match status" value="1"/>
</dbReference>
<dbReference type="PROSITE" id="PS50112">
    <property type="entry name" value="PAS"/>
    <property type="match status" value="2"/>
</dbReference>
<dbReference type="GO" id="GO:0009927">
    <property type="term" value="F:histidine phosphotransfer kinase activity"/>
    <property type="evidence" value="ECO:0007669"/>
    <property type="project" value="TreeGrafter"/>
</dbReference>
<dbReference type="PROSITE" id="PS50109">
    <property type="entry name" value="HIS_KIN"/>
    <property type="match status" value="1"/>
</dbReference>
<evidence type="ECO:0000256" key="3">
    <source>
        <dbReference type="ARBA" id="ARBA00004314"/>
    </source>
</evidence>
<feature type="domain" description="PAC" evidence="18">
    <location>
        <begin position="541"/>
        <end position="594"/>
    </location>
</feature>
<dbReference type="SMART" id="SM01079">
    <property type="entry name" value="CHASE"/>
    <property type="match status" value="1"/>
</dbReference>
<proteinExistence type="predicted"/>
<keyword evidence="7" id="KW-0808">Transferase</keyword>
<evidence type="ECO:0000256" key="11">
    <source>
        <dbReference type="ARBA" id="ARBA00022840"/>
    </source>
</evidence>
<evidence type="ECO:0000259" key="19">
    <source>
        <dbReference type="PROSITE" id="PS50839"/>
    </source>
</evidence>
<evidence type="ECO:0000256" key="15">
    <source>
        <dbReference type="SAM" id="Phobius"/>
    </source>
</evidence>
<dbReference type="EMBL" id="JACIEI010000011">
    <property type="protein sequence ID" value="MBB3995178.1"/>
    <property type="molecule type" value="Genomic_DNA"/>
</dbReference>
<evidence type="ECO:0000256" key="12">
    <source>
        <dbReference type="ARBA" id="ARBA00022989"/>
    </source>
</evidence>
<dbReference type="CDD" id="cd00130">
    <property type="entry name" value="PAS"/>
    <property type="match status" value="3"/>
</dbReference>
<dbReference type="Gene3D" id="1.10.287.130">
    <property type="match status" value="1"/>
</dbReference>
<evidence type="ECO:0000256" key="14">
    <source>
        <dbReference type="ARBA" id="ARBA00023136"/>
    </source>
</evidence>
<dbReference type="InterPro" id="IPR003661">
    <property type="entry name" value="HisK_dim/P_dom"/>
</dbReference>
<dbReference type="GO" id="GO:0000155">
    <property type="term" value="F:phosphorelay sensor kinase activity"/>
    <property type="evidence" value="ECO:0007669"/>
    <property type="project" value="InterPro"/>
</dbReference>
<dbReference type="InterPro" id="IPR036097">
    <property type="entry name" value="HisK_dim/P_sf"/>
</dbReference>
<evidence type="ECO:0000256" key="10">
    <source>
        <dbReference type="ARBA" id="ARBA00022777"/>
    </source>
</evidence>